<dbReference type="GO" id="GO:0003700">
    <property type="term" value="F:DNA-binding transcription factor activity"/>
    <property type="evidence" value="ECO:0007669"/>
    <property type="project" value="InterPro"/>
</dbReference>
<organism evidence="6 7">
    <name type="scientific">Pseudomonas putida</name>
    <name type="common">Arthrobacter siderocapsulatus</name>
    <dbReference type="NCBI Taxonomy" id="303"/>
    <lineage>
        <taxon>Bacteria</taxon>
        <taxon>Pseudomonadati</taxon>
        <taxon>Pseudomonadota</taxon>
        <taxon>Gammaproteobacteria</taxon>
        <taxon>Pseudomonadales</taxon>
        <taxon>Pseudomonadaceae</taxon>
        <taxon>Pseudomonas</taxon>
    </lineage>
</organism>
<dbReference type="InterPro" id="IPR000847">
    <property type="entry name" value="LysR_HTH_N"/>
</dbReference>
<evidence type="ECO:0000256" key="2">
    <source>
        <dbReference type="ARBA" id="ARBA00023015"/>
    </source>
</evidence>
<dbReference type="PROSITE" id="PS50931">
    <property type="entry name" value="HTH_LYSR"/>
    <property type="match status" value="1"/>
</dbReference>
<dbReference type="GO" id="GO:0003677">
    <property type="term" value="F:DNA binding"/>
    <property type="evidence" value="ECO:0007669"/>
    <property type="project" value="UniProtKB-KW"/>
</dbReference>
<comment type="similarity">
    <text evidence="1">Belongs to the LysR transcriptional regulatory family.</text>
</comment>
<dbReference type="PANTHER" id="PTHR30579">
    <property type="entry name" value="TRANSCRIPTIONAL REGULATOR"/>
    <property type="match status" value="1"/>
</dbReference>
<dbReference type="RefSeq" id="WP_181003765.1">
    <property type="nucleotide sequence ID" value="NZ_MIND01000018.1"/>
</dbReference>
<comment type="caution">
    <text evidence="6">The sequence shown here is derived from an EMBL/GenBank/DDBJ whole genome shotgun (WGS) entry which is preliminary data.</text>
</comment>
<evidence type="ECO:0000259" key="5">
    <source>
        <dbReference type="PROSITE" id="PS50931"/>
    </source>
</evidence>
<keyword evidence="3" id="KW-0238">DNA-binding</keyword>
<dbReference type="AlphaFoldDB" id="A0A2S3W931"/>
<name>A0A2S3W931_PSEPU</name>
<evidence type="ECO:0000256" key="1">
    <source>
        <dbReference type="ARBA" id="ARBA00009437"/>
    </source>
</evidence>
<dbReference type="InterPro" id="IPR005119">
    <property type="entry name" value="LysR_subst-bd"/>
</dbReference>
<evidence type="ECO:0000313" key="7">
    <source>
        <dbReference type="Proteomes" id="UP000237194"/>
    </source>
</evidence>
<proteinExistence type="inferred from homology"/>
<dbReference type="Gene3D" id="1.10.10.10">
    <property type="entry name" value="Winged helix-like DNA-binding domain superfamily/Winged helix DNA-binding domain"/>
    <property type="match status" value="1"/>
</dbReference>
<evidence type="ECO:0000313" key="6">
    <source>
        <dbReference type="EMBL" id="POF87451.1"/>
    </source>
</evidence>
<dbReference type="EMBL" id="MIND01000018">
    <property type="protein sequence ID" value="POF87451.1"/>
    <property type="molecule type" value="Genomic_DNA"/>
</dbReference>
<evidence type="ECO:0000256" key="4">
    <source>
        <dbReference type="ARBA" id="ARBA00023163"/>
    </source>
</evidence>
<dbReference type="Pfam" id="PF00126">
    <property type="entry name" value="HTH_1"/>
    <property type="match status" value="1"/>
</dbReference>
<evidence type="ECO:0000256" key="3">
    <source>
        <dbReference type="ARBA" id="ARBA00023125"/>
    </source>
</evidence>
<reference evidence="6 7" key="1">
    <citation type="submission" date="2016-08" db="EMBL/GenBank/DDBJ databases">
        <authorList>
            <person name="Seilhamer J.J."/>
        </authorList>
    </citation>
    <scope>NUCLEOTIDE SEQUENCE [LARGE SCALE GENOMIC DNA]</scope>
    <source>
        <strain evidence="6 7">KT-27</strain>
    </source>
</reference>
<dbReference type="PRINTS" id="PR00039">
    <property type="entry name" value="HTHLYSR"/>
</dbReference>
<dbReference type="InterPro" id="IPR050176">
    <property type="entry name" value="LTTR"/>
</dbReference>
<dbReference type="InterPro" id="IPR036390">
    <property type="entry name" value="WH_DNA-bd_sf"/>
</dbReference>
<protein>
    <recommendedName>
        <fullName evidence="5">HTH lysR-type domain-containing protein</fullName>
    </recommendedName>
</protein>
<keyword evidence="2" id="KW-0805">Transcription regulation</keyword>
<dbReference type="SUPFAM" id="SSF46785">
    <property type="entry name" value="Winged helix' DNA-binding domain"/>
    <property type="match status" value="1"/>
</dbReference>
<dbReference type="InterPro" id="IPR036388">
    <property type="entry name" value="WH-like_DNA-bd_sf"/>
</dbReference>
<accession>A0A2S3W931</accession>
<dbReference type="Gene3D" id="3.40.190.10">
    <property type="entry name" value="Periplasmic binding protein-like II"/>
    <property type="match status" value="2"/>
</dbReference>
<gene>
    <name evidence="6" type="ORF">BGP80_05505</name>
</gene>
<dbReference type="Pfam" id="PF03466">
    <property type="entry name" value="LysR_substrate"/>
    <property type="match status" value="1"/>
</dbReference>
<feature type="domain" description="HTH lysR-type" evidence="5">
    <location>
        <begin position="3"/>
        <end position="60"/>
    </location>
</feature>
<dbReference type="SUPFAM" id="SSF53850">
    <property type="entry name" value="Periplasmic binding protein-like II"/>
    <property type="match status" value="1"/>
</dbReference>
<dbReference type="Proteomes" id="UP000237194">
    <property type="component" value="Unassembled WGS sequence"/>
</dbReference>
<dbReference type="PANTHER" id="PTHR30579:SF7">
    <property type="entry name" value="HTH-TYPE TRANSCRIPTIONAL REGULATOR LRHA-RELATED"/>
    <property type="match status" value="1"/>
</dbReference>
<keyword evidence="4" id="KW-0804">Transcription</keyword>
<sequence length="296" mass="32555">MNLDMNQLRTFVTVAELKSFSRASEKLCRVQSAVSQQIQKLEAHLGADLFVRGKKTVALTAKGDEMLIHAVRILEMNDQAVATMTDMRYKGQIKVGTSDAYVSSFFSDITKRCAARFPDMEIEVHCGYSGQIWERYQSGELDVVLTQGRPPAVSSELLHSEELKWVCAKGSNALKQNPLPLALFTKGCGDRDLILQALQRAKKAYRVSYNSTSYAGIVAALASGFYVSAVLMSTVAEDFQVLTEVDGFPVIGNLDITLAYHDKSKGSLSSAFADISRNYFGTMSPERYGPSDLFVG</sequence>
<dbReference type="FunFam" id="1.10.10.10:FF:000001">
    <property type="entry name" value="LysR family transcriptional regulator"/>
    <property type="match status" value="1"/>
</dbReference>
<reference evidence="6 7" key="2">
    <citation type="submission" date="2018-03" db="EMBL/GenBank/DDBJ databases">
        <title>Draft genome of Pseudomonas putida strain KT-27.</title>
        <authorList>
            <person name="Yoshizawa S."/>
            <person name="Khan N.H."/>
            <person name="Nishimura M."/>
            <person name="Chiura H.X."/>
            <person name="Ogura Y."/>
            <person name="Hayashi T."/>
            <person name="Kogure K."/>
        </authorList>
    </citation>
    <scope>NUCLEOTIDE SEQUENCE [LARGE SCALE GENOMIC DNA]</scope>
    <source>
        <strain evidence="6 7">KT-27</strain>
    </source>
</reference>